<dbReference type="HAMAP" id="MF_01121">
    <property type="entry name" value="Sirtuin_ClassIII"/>
    <property type="match status" value="1"/>
</dbReference>
<evidence type="ECO:0000259" key="5">
    <source>
        <dbReference type="PROSITE" id="PS50305"/>
    </source>
</evidence>
<keyword evidence="1" id="KW-0808">Transferase</keyword>
<evidence type="ECO:0000313" key="6">
    <source>
        <dbReference type="EMBL" id="SDG55896.1"/>
    </source>
</evidence>
<protein>
    <recommendedName>
        <fullName evidence="3">NAD-dependent protein deacylase</fullName>
        <ecNumber evidence="3">2.3.1.286</ecNumber>
    </recommendedName>
    <alternativeName>
        <fullName evidence="3">Regulatory protein SIR2 homolog</fullName>
    </alternativeName>
</protein>
<proteinExistence type="inferred from homology"/>
<feature type="binding site" evidence="3 4">
    <location>
        <position position="130"/>
    </location>
    <ligand>
        <name>Zn(2+)</name>
        <dbReference type="ChEBI" id="CHEBI:29105"/>
    </ligand>
</feature>
<evidence type="ECO:0000256" key="3">
    <source>
        <dbReference type="HAMAP-Rule" id="MF_01121"/>
    </source>
</evidence>
<dbReference type="PANTHER" id="PTHR11085">
    <property type="entry name" value="NAD-DEPENDENT PROTEIN DEACYLASE SIRTUIN-5, MITOCHONDRIAL-RELATED"/>
    <property type="match status" value="1"/>
</dbReference>
<evidence type="ECO:0000256" key="4">
    <source>
        <dbReference type="PROSITE-ProRule" id="PRU00236"/>
    </source>
</evidence>
<evidence type="ECO:0000256" key="2">
    <source>
        <dbReference type="ARBA" id="ARBA00023027"/>
    </source>
</evidence>
<feature type="binding site" evidence="3 4">
    <location>
        <position position="156"/>
    </location>
    <ligand>
        <name>Zn(2+)</name>
        <dbReference type="ChEBI" id="CHEBI:29105"/>
    </ligand>
</feature>
<dbReference type="EC" id="2.3.1.286" evidence="3"/>
<feature type="binding site" evidence="3 4">
    <location>
        <position position="153"/>
    </location>
    <ligand>
        <name>Zn(2+)</name>
        <dbReference type="ChEBI" id="CHEBI:29105"/>
    </ligand>
</feature>
<comment type="similarity">
    <text evidence="3">Belongs to the sirtuin family. Class III subfamily.</text>
</comment>
<reference evidence="7" key="1">
    <citation type="submission" date="2016-10" db="EMBL/GenBank/DDBJ databases">
        <authorList>
            <person name="Varghese N."/>
            <person name="Submissions S."/>
        </authorList>
    </citation>
    <scope>NUCLEOTIDE SEQUENCE [LARGE SCALE GENOMIC DNA]</scope>
    <source>
        <strain evidence="7">ATCC 700689</strain>
    </source>
</reference>
<dbReference type="OrthoDB" id="9800582at2"/>
<comment type="catalytic activity">
    <reaction evidence="3">
        <text>N(6)-acetyl-L-lysyl-[protein] + NAD(+) + H2O = 2''-O-acetyl-ADP-D-ribose + nicotinamide + L-lysyl-[protein]</text>
        <dbReference type="Rhea" id="RHEA:43636"/>
        <dbReference type="Rhea" id="RHEA-COMP:9752"/>
        <dbReference type="Rhea" id="RHEA-COMP:10731"/>
        <dbReference type="ChEBI" id="CHEBI:15377"/>
        <dbReference type="ChEBI" id="CHEBI:17154"/>
        <dbReference type="ChEBI" id="CHEBI:29969"/>
        <dbReference type="ChEBI" id="CHEBI:57540"/>
        <dbReference type="ChEBI" id="CHEBI:61930"/>
        <dbReference type="ChEBI" id="CHEBI:83767"/>
        <dbReference type="EC" id="2.3.1.286"/>
    </reaction>
</comment>
<comment type="caution">
    <text evidence="3">Lacks conserved residue(s) required for the propagation of feature annotation.</text>
</comment>
<dbReference type="InterPro" id="IPR026591">
    <property type="entry name" value="Sirtuin_cat_small_dom_sf"/>
</dbReference>
<keyword evidence="7" id="KW-1185">Reference proteome</keyword>
<dbReference type="PROSITE" id="PS50305">
    <property type="entry name" value="SIRTUIN"/>
    <property type="match status" value="1"/>
</dbReference>
<dbReference type="Gene3D" id="3.30.1600.10">
    <property type="entry name" value="SIR2/SIRT2 'Small Domain"/>
    <property type="match status" value="1"/>
</dbReference>
<evidence type="ECO:0000313" key="7">
    <source>
        <dbReference type="Proteomes" id="UP000182894"/>
    </source>
</evidence>
<dbReference type="STRING" id="89065.SAMN05216605_102417"/>
<sequence length="254" mass="27344">MAILEQAANALNDAKTIVCFSGAGISAESGIPTYRDGTTGLWAGHSHQQMETARAFRQNPRLIWGWYLWRRQQAVRAQPNAAHLALSELVRRERPIPIITQNIDDLHERAGSLEVVHLHGSLSSSKCFACHRPALVTPAPIPEEGLLVEPPRCVRCNGKLRPGHVWYGEDLPAGTWKSAVSLVENCDILLSVGTSGVVTPAANLPEIALSAGATVIHVNTDDVGSGAPNELMLIGKATEILPRLCSPLVTEDHA</sequence>
<dbReference type="GO" id="GO:0008270">
    <property type="term" value="F:zinc ion binding"/>
    <property type="evidence" value="ECO:0007669"/>
    <property type="project" value="UniProtKB-UniRule"/>
</dbReference>
<feature type="binding site" evidence="3">
    <location>
        <position position="237"/>
    </location>
    <ligand>
        <name>NAD(+)</name>
        <dbReference type="ChEBI" id="CHEBI:57540"/>
    </ligand>
</feature>
<evidence type="ECO:0000256" key="1">
    <source>
        <dbReference type="ARBA" id="ARBA00022679"/>
    </source>
</evidence>
<feature type="active site" description="Proton acceptor" evidence="3 4">
    <location>
        <position position="119"/>
    </location>
</feature>
<keyword evidence="3 4" id="KW-0479">Metal-binding</keyword>
<name>A0A1G7V807_9PSED</name>
<dbReference type="GO" id="GO:0005737">
    <property type="term" value="C:cytoplasm"/>
    <property type="evidence" value="ECO:0007669"/>
    <property type="project" value="UniProtKB-SubCell"/>
</dbReference>
<dbReference type="SUPFAM" id="SSF52467">
    <property type="entry name" value="DHS-like NAD/FAD-binding domain"/>
    <property type="match status" value="1"/>
</dbReference>
<dbReference type="GO" id="GO:0036055">
    <property type="term" value="F:protein-succinyllysine desuccinylase activity"/>
    <property type="evidence" value="ECO:0007669"/>
    <property type="project" value="UniProtKB-UniRule"/>
</dbReference>
<feature type="binding site" evidence="3">
    <location>
        <position position="67"/>
    </location>
    <ligand>
        <name>substrate</name>
    </ligand>
</feature>
<dbReference type="PANTHER" id="PTHR11085:SF10">
    <property type="entry name" value="NAD-DEPENDENT PROTEIN DEACYLASE SIRTUIN-5, MITOCHONDRIAL-RELATED"/>
    <property type="match status" value="1"/>
</dbReference>
<feature type="binding site" evidence="3">
    <location>
        <begin position="101"/>
        <end position="104"/>
    </location>
    <ligand>
        <name>NAD(+)</name>
        <dbReference type="ChEBI" id="CHEBI:57540"/>
    </ligand>
</feature>
<comment type="domain">
    <text evidence="3">2 residues (Tyr-67 and Arg-70) present in a large hydrophobic pocket are probably involved in substrate specificity. They are important for desuccinylation activity, but dispensable for deacetylation activity.</text>
</comment>
<comment type="cofactor">
    <cofactor evidence="3">
        <name>Zn(2+)</name>
        <dbReference type="ChEBI" id="CHEBI:29105"/>
    </cofactor>
    <text evidence="3">Binds 1 zinc ion per subunit.</text>
</comment>
<dbReference type="Proteomes" id="UP000182894">
    <property type="component" value="Unassembled WGS sequence"/>
</dbReference>
<keyword evidence="3" id="KW-0963">Cytoplasm</keyword>
<dbReference type="Gene3D" id="3.40.50.1220">
    <property type="entry name" value="TPP-binding domain"/>
    <property type="match status" value="1"/>
</dbReference>
<dbReference type="InterPro" id="IPR050134">
    <property type="entry name" value="NAD-dep_sirtuin_deacylases"/>
</dbReference>
<dbReference type="InterPro" id="IPR003000">
    <property type="entry name" value="Sirtuin"/>
</dbReference>
<accession>A0A1G7V807</accession>
<comment type="catalytic activity">
    <reaction evidence="3">
        <text>N(6)-succinyl-L-lysyl-[protein] + NAD(+) + H2O = 2''-O-succinyl-ADP-D-ribose + nicotinamide + L-lysyl-[protein]</text>
        <dbReference type="Rhea" id="RHEA:47668"/>
        <dbReference type="Rhea" id="RHEA-COMP:9752"/>
        <dbReference type="Rhea" id="RHEA-COMP:11877"/>
        <dbReference type="ChEBI" id="CHEBI:15377"/>
        <dbReference type="ChEBI" id="CHEBI:17154"/>
        <dbReference type="ChEBI" id="CHEBI:29969"/>
        <dbReference type="ChEBI" id="CHEBI:57540"/>
        <dbReference type="ChEBI" id="CHEBI:87830"/>
        <dbReference type="ChEBI" id="CHEBI:87832"/>
    </reaction>
</comment>
<comment type="function">
    <text evidence="3">NAD-dependent lysine deacetylase and desuccinylase that specifically removes acetyl and succinyl groups on target proteins. Modulates the activities of several proteins which are inactive in their acylated form.</text>
</comment>
<dbReference type="GO" id="GO:0017136">
    <property type="term" value="F:histone deacetylase activity, NAD-dependent"/>
    <property type="evidence" value="ECO:0007669"/>
    <property type="project" value="TreeGrafter"/>
</dbReference>
<keyword evidence="3 4" id="KW-0862">Zinc</keyword>
<dbReference type="AlphaFoldDB" id="A0A1G7V807"/>
<dbReference type="EMBL" id="FNCO01000002">
    <property type="protein sequence ID" value="SDG55896.1"/>
    <property type="molecule type" value="Genomic_DNA"/>
</dbReference>
<dbReference type="RefSeq" id="WP_074751389.1">
    <property type="nucleotide sequence ID" value="NZ_FNCO01000002.1"/>
</dbReference>
<feature type="binding site" evidence="3">
    <location>
        <position position="70"/>
    </location>
    <ligand>
        <name>substrate</name>
    </ligand>
</feature>
<dbReference type="GO" id="GO:0036054">
    <property type="term" value="F:protein-malonyllysine demalonylase activity"/>
    <property type="evidence" value="ECO:0007669"/>
    <property type="project" value="InterPro"/>
</dbReference>
<keyword evidence="2 3" id="KW-0520">NAD</keyword>
<gene>
    <name evidence="3" type="primary">cobB</name>
    <name evidence="6" type="ORF">SAMN05216605_102417</name>
</gene>
<dbReference type="InterPro" id="IPR027546">
    <property type="entry name" value="Sirtuin_class_III"/>
</dbReference>
<feature type="binding site" evidence="3">
    <location>
        <begin position="219"/>
        <end position="221"/>
    </location>
    <ligand>
        <name>NAD(+)</name>
        <dbReference type="ChEBI" id="CHEBI:57540"/>
    </ligand>
</feature>
<dbReference type="NCBIfam" id="NF001753">
    <property type="entry name" value="PRK00481.1-3"/>
    <property type="match status" value="1"/>
</dbReference>
<feature type="domain" description="Deacetylase sirtuin-type" evidence="5">
    <location>
        <begin position="1"/>
        <end position="251"/>
    </location>
</feature>
<feature type="binding site" evidence="3">
    <location>
        <begin position="193"/>
        <end position="195"/>
    </location>
    <ligand>
        <name>NAD(+)</name>
        <dbReference type="ChEBI" id="CHEBI:57540"/>
    </ligand>
</feature>
<comment type="subcellular location">
    <subcellularLocation>
        <location evidence="3">Cytoplasm</location>
    </subcellularLocation>
</comment>
<dbReference type="GO" id="GO:0070403">
    <property type="term" value="F:NAD+ binding"/>
    <property type="evidence" value="ECO:0007669"/>
    <property type="project" value="UniProtKB-UniRule"/>
</dbReference>
<dbReference type="Pfam" id="PF02146">
    <property type="entry name" value="SIR2"/>
    <property type="match status" value="1"/>
</dbReference>
<feature type="binding site" evidence="3 4">
    <location>
        <position position="127"/>
    </location>
    <ligand>
        <name>Zn(2+)</name>
        <dbReference type="ChEBI" id="CHEBI:29105"/>
    </ligand>
</feature>
<dbReference type="InterPro" id="IPR026590">
    <property type="entry name" value="Ssirtuin_cat_dom"/>
</dbReference>
<organism evidence="6 7">
    <name type="scientific">Pseudomonas abietaniphila</name>
    <dbReference type="NCBI Taxonomy" id="89065"/>
    <lineage>
        <taxon>Bacteria</taxon>
        <taxon>Pseudomonadati</taxon>
        <taxon>Pseudomonadota</taxon>
        <taxon>Gammaproteobacteria</taxon>
        <taxon>Pseudomonadales</taxon>
        <taxon>Pseudomonadaceae</taxon>
        <taxon>Pseudomonas</taxon>
    </lineage>
</organism>
<dbReference type="InterPro" id="IPR029035">
    <property type="entry name" value="DHS-like_NAD/FAD-binding_dom"/>
</dbReference>